<dbReference type="GO" id="GO:0018104">
    <property type="term" value="P:peptidoglycan-protein cross-linking"/>
    <property type="evidence" value="ECO:0007669"/>
    <property type="project" value="TreeGrafter"/>
</dbReference>
<dbReference type="SUPFAM" id="SSF141523">
    <property type="entry name" value="L,D-transpeptidase catalytic domain-like"/>
    <property type="match status" value="1"/>
</dbReference>
<dbReference type="Pfam" id="PF00768">
    <property type="entry name" value="Peptidase_S11"/>
    <property type="match status" value="1"/>
</dbReference>
<keyword evidence="13" id="KW-0472">Membrane</keyword>
<feature type="active site" description="Nucleophile" evidence="11">
    <location>
        <position position="182"/>
    </location>
</feature>
<keyword evidence="13" id="KW-0812">Transmembrane</keyword>
<evidence type="ECO:0000256" key="13">
    <source>
        <dbReference type="SAM" id="Phobius"/>
    </source>
</evidence>
<gene>
    <name evidence="15" type="ORF">A3C16_04650</name>
</gene>
<evidence type="ECO:0000313" key="15">
    <source>
        <dbReference type="EMBL" id="OHA01178.1"/>
    </source>
</evidence>
<evidence type="ECO:0000256" key="4">
    <source>
        <dbReference type="ARBA" id="ARBA00022729"/>
    </source>
</evidence>
<dbReference type="UniPathway" id="UPA00219"/>
<feature type="transmembrane region" description="Helical" evidence="13">
    <location>
        <begin position="12"/>
        <end position="32"/>
    </location>
</feature>
<dbReference type="InterPro" id="IPR038063">
    <property type="entry name" value="Transpep_catalytic_dom"/>
</dbReference>
<dbReference type="PANTHER" id="PTHR30582:SF2">
    <property type="entry name" value="L,D-TRANSPEPTIDASE YCIB-RELATED"/>
    <property type="match status" value="1"/>
</dbReference>
<dbReference type="EMBL" id="MHQL01000069">
    <property type="protein sequence ID" value="OHA01178.1"/>
    <property type="molecule type" value="Genomic_DNA"/>
</dbReference>
<dbReference type="InterPro" id="IPR005490">
    <property type="entry name" value="LD_TPept_cat_dom"/>
</dbReference>
<dbReference type="InterPro" id="IPR012338">
    <property type="entry name" value="Beta-lactam/transpept-like"/>
</dbReference>
<dbReference type="InterPro" id="IPR018044">
    <property type="entry name" value="Peptidase_S11"/>
</dbReference>
<dbReference type="GO" id="GO:0071555">
    <property type="term" value="P:cell wall organization"/>
    <property type="evidence" value="ECO:0007669"/>
    <property type="project" value="UniProtKB-UniRule"/>
</dbReference>
<feature type="active site" description="Proton acceptor" evidence="9">
    <location>
        <position position="264"/>
    </location>
</feature>
<evidence type="ECO:0000256" key="3">
    <source>
        <dbReference type="ARBA" id="ARBA00022679"/>
    </source>
</evidence>
<keyword evidence="3" id="KW-0808">Transferase</keyword>
<dbReference type="InterPro" id="IPR050979">
    <property type="entry name" value="LD-transpeptidase"/>
</dbReference>
<evidence type="ECO:0000256" key="5">
    <source>
        <dbReference type="ARBA" id="ARBA00022801"/>
    </source>
</evidence>
<name>A0A1G2KP48_9BACT</name>
<evidence type="ECO:0000256" key="12">
    <source>
        <dbReference type="RuleBase" id="RU004016"/>
    </source>
</evidence>
<dbReference type="PROSITE" id="PS52029">
    <property type="entry name" value="LD_TPASE"/>
    <property type="match status" value="1"/>
</dbReference>
<evidence type="ECO:0000256" key="6">
    <source>
        <dbReference type="ARBA" id="ARBA00022960"/>
    </source>
</evidence>
<comment type="pathway">
    <text evidence="1 11">Cell wall biogenesis; peptidoglycan biosynthesis.</text>
</comment>
<feature type="active site" evidence="9">
    <location>
        <position position="316"/>
    </location>
</feature>
<feature type="domain" description="L,D-TPase catalytic" evidence="14">
    <location>
        <begin position="90"/>
        <end position="206"/>
    </location>
</feature>
<protein>
    <recommendedName>
        <fullName evidence="14">L,D-TPase catalytic domain-containing protein</fullName>
    </recommendedName>
</protein>
<comment type="similarity">
    <text evidence="2 12">Belongs to the peptidase S11 family.</text>
</comment>
<evidence type="ECO:0000256" key="9">
    <source>
        <dbReference type="PIRSR" id="PIRSR618044-1"/>
    </source>
</evidence>
<keyword evidence="13" id="KW-1133">Transmembrane helix</keyword>
<keyword evidence="7 11" id="KW-0573">Peptidoglycan synthesis</keyword>
<evidence type="ECO:0000256" key="7">
    <source>
        <dbReference type="ARBA" id="ARBA00022984"/>
    </source>
</evidence>
<evidence type="ECO:0000256" key="8">
    <source>
        <dbReference type="ARBA" id="ARBA00023316"/>
    </source>
</evidence>
<evidence type="ECO:0000256" key="10">
    <source>
        <dbReference type="PIRSR" id="PIRSR618044-2"/>
    </source>
</evidence>
<evidence type="ECO:0000256" key="11">
    <source>
        <dbReference type="PROSITE-ProRule" id="PRU01373"/>
    </source>
</evidence>
<dbReference type="GO" id="GO:0006508">
    <property type="term" value="P:proteolysis"/>
    <property type="evidence" value="ECO:0007669"/>
    <property type="project" value="InterPro"/>
</dbReference>
<keyword evidence="5" id="KW-0378">Hydrolase</keyword>
<dbReference type="GO" id="GO:0071972">
    <property type="term" value="F:peptidoglycan L,D-transpeptidase activity"/>
    <property type="evidence" value="ECO:0007669"/>
    <property type="project" value="TreeGrafter"/>
</dbReference>
<sequence length="503" mass="56187">MKFELEFDGHAFGFVARFAILLGVIFFAGSFAGRQLSAYMFPLQNPDYQILPRQEPSGPVFRELSDDAVIFSSGDAVLSRKDELLQAKRDFIFADLSAMTLAIYQDGEHIKTFEIRGKGKDGTFFETPNGSYKIRLKEKKHFSTIGKVWMPWSMLFFGNYFIHGIPYYPDGTYVSDAFSGGCIRLSVEDAKELFSLTKEGIVVLTYFADPEKDLAFAYYQKIMRPPVTPPALSAIAVIAADFETGQILFEKDRSRQFPIASVSKLMTGLVALETINRFKIVPVTKHALTTEGDSAHLAEGDEYKAEELLYPLILSSSNDVATLYQQQAWNFVDAMNQKAEAVGMTATHYTEASGLSAENVSTPEDLFILLRYIYAHKKPLFVLSGLREYTLMTADKAKKISLINVNWPREDESFIGGKSGSTPEARQAMAAVYKVQFAEYGERPVAIIVLGSYDRVSDIHRIQKYLEDNFVYGNVFARRGAPGKIVEAGASVYSAISTMLDNK</sequence>
<dbReference type="SUPFAM" id="SSF56601">
    <property type="entry name" value="beta-lactamase/transpeptidase-like"/>
    <property type="match status" value="1"/>
</dbReference>
<dbReference type="Pfam" id="PF03734">
    <property type="entry name" value="YkuD"/>
    <property type="match status" value="1"/>
</dbReference>
<dbReference type="InterPro" id="IPR001967">
    <property type="entry name" value="Peptidase_S11_N"/>
</dbReference>
<evidence type="ECO:0000259" key="14">
    <source>
        <dbReference type="PROSITE" id="PS52029"/>
    </source>
</evidence>
<reference evidence="15 16" key="1">
    <citation type="journal article" date="2016" name="Nat. Commun.">
        <title>Thousands of microbial genomes shed light on interconnected biogeochemical processes in an aquifer system.</title>
        <authorList>
            <person name="Anantharaman K."/>
            <person name="Brown C.T."/>
            <person name="Hug L.A."/>
            <person name="Sharon I."/>
            <person name="Castelle C.J."/>
            <person name="Probst A.J."/>
            <person name="Thomas B.C."/>
            <person name="Singh A."/>
            <person name="Wilkins M.J."/>
            <person name="Karaoz U."/>
            <person name="Brodie E.L."/>
            <person name="Williams K.H."/>
            <person name="Hubbard S.S."/>
            <person name="Banfield J.F."/>
        </authorList>
    </citation>
    <scope>NUCLEOTIDE SEQUENCE [LARGE SCALE GENOMIC DNA]</scope>
</reference>
<keyword evidence="4" id="KW-0732">Signal</keyword>
<dbReference type="AlphaFoldDB" id="A0A1G2KP48"/>
<accession>A0A1G2KP48</accession>
<evidence type="ECO:0000256" key="2">
    <source>
        <dbReference type="ARBA" id="ARBA00007164"/>
    </source>
</evidence>
<evidence type="ECO:0000256" key="1">
    <source>
        <dbReference type="ARBA" id="ARBA00004752"/>
    </source>
</evidence>
<organism evidence="15 16">
    <name type="scientific">Candidatus Sungbacteria bacterium RIFCSPHIGHO2_02_FULL_51_29</name>
    <dbReference type="NCBI Taxonomy" id="1802273"/>
    <lineage>
        <taxon>Bacteria</taxon>
        <taxon>Candidatus Sungiibacteriota</taxon>
    </lineage>
</organism>
<dbReference type="PANTHER" id="PTHR30582">
    <property type="entry name" value="L,D-TRANSPEPTIDASE"/>
    <property type="match status" value="1"/>
</dbReference>
<feature type="active site" description="Proton donor/acceptor" evidence="11">
    <location>
        <position position="163"/>
    </location>
</feature>
<dbReference type="CDD" id="cd16913">
    <property type="entry name" value="YkuD_like"/>
    <property type="match status" value="1"/>
</dbReference>
<dbReference type="PRINTS" id="PR00725">
    <property type="entry name" value="DADACBPTASE1"/>
</dbReference>
<proteinExistence type="inferred from homology"/>
<dbReference type="GO" id="GO:0016740">
    <property type="term" value="F:transferase activity"/>
    <property type="evidence" value="ECO:0007669"/>
    <property type="project" value="UniProtKB-KW"/>
</dbReference>
<dbReference type="Gene3D" id="3.40.710.10">
    <property type="entry name" value="DD-peptidase/beta-lactamase superfamily"/>
    <property type="match status" value="1"/>
</dbReference>
<dbReference type="GO" id="GO:0008360">
    <property type="term" value="P:regulation of cell shape"/>
    <property type="evidence" value="ECO:0007669"/>
    <property type="project" value="UniProtKB-UniRule"/>
</dbReference>
<feature type="binding site" evidence="10">
    <location>
        <position position="418"/>
    </location>
    <ligand>
        <name>substrate</name>
    </ligand>
</feature>
<dbReference type="GO" id="GO:0005576">
    <property type="term" value="C:extracellular region"/>
    <property type="evidence" value="ECO:0007669"/>
    <property type="project" value="TreeGrafter"/>
</dbReference>
<keyword evidence="6 11" id="KW-0133">Cell shape</keyword>
<keyword evidence="8 11" id="KW-0961">Cell wall biogenesis/degradation</keyword>
<dbReference type="GO" id="GO:0009002">
    <property type="term" value="F:serine-type D-Ala-D-Ala carboxypeptidase activity"/>
    <property type="evidence" value="ECO:0007669"/>
    <property type="project" value="InterPro"/>
</dbReference>
<dbReference type="Proteomes" id="UP000177811">
    <property type="component" value="Unassembled WGS sequence"/>
</dbReference>
<feature type="active site" description="Acyl-ester intermediate" evidence="9">
    <location>
        <position position="261"/>
    </location>
</feature>
<dbReference type="Gene3D" id="2.40.440.10">
    <property type="entry name" value="L,D-transpeptidase catalytic domain-like"/>
    <property type="match status" value="1"/>
</dbReference>
<evidence type="ECO:0000313" key="16">
    <source>
        <dbReference type="Proteomes" id="UP000177811"/>
    </source>
</evidence>
<comment type="caution">
    <text evidence="15">The sequence shown here is derived from an EMBL/GenBank/DDBJ whole genome shotgun (WGS) entry which is preliminary data.</text>
</comment>